<dbReference type="AlphaFoldDB" id="A0A3M2I6G3"/>
<dbReference type="InterPro" id="IPR004360">
    <property type="entry name" value="Glyas_Fos-R_dOase_dom"/>
</dbReference>
<dbReference type="InterPro" id="IPR029068">
    <property type="entry name" value="Glyas_Bleomycin-R_OHBP_Dase"/>
</dbReference>
<gene>
    <name evidence="2" type="ORF">EBB59_00510</name>
</gene>
<reference evidence="2 3" key="1">
    <citation type="submission" date="2018-10" db="EMBL/GenBank/DDBJ databases">
        <title>Proposal of Lysobacter pythonis sp. nov. isolated from royal pythons (Python regius).</title>
        <authorList>
            <person name="Hans-Juergen B."/>
            <person name="Huptas C."/>
            <person name="Sandra B."/>
            <person name="Igor L."/>
            <person name="Joachim S."/>
            <person name="Siegfried S."/>
            <person name="Mareike W."/>
            <person name="Peter K."/>
        </authorList>
    </citation>
    <scope>NUCLEOTIDE SEQUENCE [LARGE SCALE GENOMIC DNA]</scope>
    <source>
        <strain evidence="2 3">4284/11</strain>
    </source>
</reference>
<proteinExistence type="predicted"/>
<accession>A0A3M2I6G3</accession>
<dbReference type="CDD" id="cd06587">
    <property type="entry name" value="VOC"/>
    <property type="match status" value="1"/>
</dbReference>
<dbReference type="Pfam" id="PF00903">
    <property type="entry name" value="Glyoxalase"/>
    <property type="match status" value="1"/>
</dbReference>
<evidence type="ECO:0000313" key="3">
    <source>
        <dbReference type="Proteomes" id="UP000275012"/>
    </source>
</evidence>
<dbReference type="EMBL" id="RFLY01000001">
    <property type="protein sequence ID" value="RMH94812.1"/>
    <property type="molecule type" value="Genomic_DNA"/>
</dbReference>
<protein>
    <submittedName>
        <fullName evidence="2">VOC family protein</fullName>
    </submittedName>
</protein>
<evidence type="ECO:0000313" key="2">
    <source>
        <dbReference type="EMBL" id="RMH94812.1"/>
    </source>
</evidence>
<dbReference type="Proteomes" id="UP000275012">
    <property type="component" value="Unassembled WGS sequence"/>
</dbReference>
<organism evidence="2 3">
    <name type="scientific">Solilutibacter pythonis</name>
    <dbReference type="NCBI Taxonomy" id="2483112"/>
    <lineage>
        <taxon>Bacteria</taxon>
        <taxon>Pseudomonadati</taxon>
        <taxon>Pseudomonadota</taxon>
        <taxon>Gammaproteobacteria</taxon>
        <taxon>Lysobacterales</taxon>
        <taxon>Lysobacteraceae</taxon>
        <taxon>Solilutibacter</taxon>
    </lineage>
</organism>
<comment type="caution">
    <text evidence="2">The sequence shown here is derived from an EMBL/GenBank/DDBJ whole genome shotgun (WGS) entry which is preliminary data.</text>
</comment>
<dbReference type="InterPro" id="IPR037523">
    <property type="entry name" value="VOC_core"/>
</dbReference>
<keyword evidence="3" id="KW-1185">Reference proteome</keyword>
<sequence length="140" mass="15398">MDSINSRPNIPDGDDMGLDYTPEVTASMSVKHLDESIEWYEKVLGFKLLYRVDDIGWCELSTSVPGVSVGLSENEHVARGGNATNVWGVSDIREAKAHLDSHDVRQDNGIQEIPGMVKLLTFYDPDGNCMMLAQSLANQG</sequence>
<dbReference type="Gene3D" id="3.10.180.10">
    <property type="entry name" value="2,3-Dihydroxybiphenyl 1,2-Dioxygenase, domain 1"/>
    <property type="match status" value="1"/>
</dbReference>
<dbReference type="SUPFAM" id="SSF54593">
    <property type="entry name" value="Glyoxalase/Bleomycin resistance protein/Dihydroxybiphenyl dioxygenase"/>
    <property type="match status" value="1"/>
</dbReference>
<dbReference type="PROSITE" id="PS51819">
    <property type="entry name" value="VOC"/>
    <property type="match status" value="1"/>
</dbReference>
<name>A0A3M2I6G3_9GAMM</name>
<feature type="domain" description="VOC" evidence="1">
    <location>
        <begin position="17"/>
        <end position="135"/>
    </location>
</feature>
<evidence type="ECO:0000259" key="1">
    <source>
        <dbReference type="PROSITE" id="PS51819"/>
    </source>
</evidence>